<reference evidence="2 3" key="1">
    <citation type="submission" date="2018-10" db="EMBL/GenBank/DDBJ databases">
        <title>Isolation from cow dung.</title>
        <authorList>
            <person name="Ling L."/>
        </authorList>
    </citation>
    <scope>NUCLEOTIDE SEQUENCE [LARGE SCALE GENOMIC DNA]</scope>
    <source>
        <strain evidence="2 3">NEAU-LL90</strain>
    </source>
</reference>
<name>A0A3M2LCP1_9NOCA</name>
<dbReference type="GO" id="GO:0016042">
    <property type="term" value="P:lipid catabolic process"/>
    <property type="evidence" value="ECO:0007669"/>
    <property type="project" value="InterPro"/>
</dbReference>
<keyword evidence="2" id="KW-0378">Hydrolase</keyword>
<evidence type="ECO:0000313" key="3">
    <source>
        <dbReference type="Proteomes" id="UP000279275"/>
    </source>
</evidence>
<keyword evidence="3" id="KW-1185">Reference proteome</keyword>
<evidence type="ECO:0000256" key="1">
    <source>
        <dbReference type="SAM" id="SignalP"/>
    </source>
</evidence>
<dbReference type="PANTHER" id="PTHR32015">
    <property type="entry name" value="FASTING INDUCED LIPASE"/>
    <property type="match status" value="1"/>
</dbReference>
<gene>
    <name evidence="2" type="ORF">EBN03_02910</name>
</gene>
<dbReference type="SUPFAM" id="SSF53474">
    <property type="entry name" value="alpha/beta-Hydrolases"/>
    <property type="match status" value="1"/>
</dbReference>
<dbReference type="Pfam" id="PF01674">
    <property type="entry name" value="Lipase_2"/>
    <property type="match status" value="1"/>
</dbReference>
<comment type="caution">
    <text evidence="2">The sequence shown here is derived from an EMBL/GenBank/DDBJ whole genome shotgun (WGS) entry which is preliminary data.</text>
</comment>
<dbReference type="PANTHER" id="PTHR32015:SF1">
    <property type="entry name" value="LIPASE"/>
    <property type="match status" value="1"/>
</dbReference>
<dbReference type="Gene3D" id="3.40.50.1820">
    <property type="entry name" value="alpha/beta hydrolase"/>
    <property type="match status" value="1"/>
</dbReference>
<proteinExistence type="predicted"/>
<evidence type="ECO:0000313" key="2">
    <source>
        <dbReference type="EMBL" id="RMI35252.1"/>
    </source>
</evidence>
<accession>A0A3M2LCP1</accession>
<dbReference type="Proteomes" id="UP000279275">
    <property type="component" value="Unassembled WGS sequence"/>
</dbReference>
<dbReference type="EMBL" id="RFFH01000001">
    <property type="protein sequence ID" value="RMI35252.1"/>
    <property type="molecule type" value="Genomic_DNA"/>
</dbReference>
<dbReference type="GO" id="GO:0016298">
    <property type="term" value="F:lipase activity"/>
    <property type="evidence" value="ECO:0007669"/>
    <property type="project" value="TreeGrafter"/>
</dbReference>
<dbReference type="AlphaFoldDB" id="A0A3M2LCP1"/>
<keyword evidence="1" id="KW-0732">Signal</keyword>
<sequence>MFLVRNAVRSVVLAGAAVLAMQAGAGISAASPDAGIDYATDTVGTGPEMSAYDAHFYNPDHPDEAPAGSNDWACIPTAAHPRPVVLVHGTSTNAFGDFAGMSPALQRAGFCVFTFNYGRTGDRVKFGQGDIPQSAEQLAAFVDRVVRVTGSGQVDLIGHSLGGTMSRYYLQFDGGAAEVAHLITLGATNHGTTLDGLWMLAQAMNNFGVDATDPATAMISRAGVQQTVGSRFIADLNRNGDTVPGVAYTVVATRYDEVSTPYPATFLQAGPDATVDNITLQDGCEQDLSDHINMTYSPRAISIAEHALDPSIPIVCAPHAPWLADTDPDH</sequence>
<organism evidence="2 3">
    <name type="scientific">Nocardia stercoris</name>
    <dbReference type="NCBI Taxonomy" id="2483361"/>
    <lineage>
        <taxon>Bacteria</taxon>
        <taxon>Bacillati</taxon>
        <taxon>Actinomycetota</taxon>
        <taxon>Actinomycetes</taxon>
        <taxon>Mycobacteriales</taxon>
        <taxon>Nocardiaceae</taxon>
        <taxon>Nocardia</taxon>
    </lineage>
</organism>
<feature type="chain" id="PRO_5038465981" evidence="1">
    <location>
        <begin position="26"/>
        <end position="330"/>
    </location>
</feature>
<feature type="signal peptide" evidence="1">
    <location>
        <begin position="1"/>
        <end position="25"/>
    </location>
</feature>
<dbReference type="InterPro" id="IPR002918">
    <property type="entry name" value="Lipase_EstA/Esterase_EstB"/>
</dbReference>
<dbReference type="InterPro" id="IPR029058">
    <property type="entry name" value="AB_hydrolase_fold"/>
</dbReference>
<protein>
    <submittedName>
        <fullName evidence="2">Alpha/beta fold hydrolase</fullName>
    </submittedName>
</protein>